<keyword evidence="3" id="KW-0804">Transcription</keyword>
<name>A0A5B9M9R9_9BACT</name>
<organism evidence="7 8">
    <name type="scientific">Stieleria maiorica</name>
    <dbReference type="NCBI Taxonomy" id="2795974"/>
    <lineage>
        <taxon>Bacteria</taxon>
        <taxon>Pseudomonadati</taxon>
        <taxon>Planctomycetota</taxon>
        <taxon>Planctomycetia</taxon>
        <taxon>Pirellulales</taxon>
        <taxon>Pirellulaceae</taxon>
        <taxon>Stieleria</taxon>
    </lineage>
</organism>
<evidence type="ECO:0000256" key="3">
    <source>
        <dbReference type="ARBA" id="ARBA00023163"/>
    </source>
</evidence>
<dbReference type="GO" id="GO:0003677">
    <property type="term" value="F:DNA binding"/>
    <property type="evidence" value="ECO:0007669"/>
    <property type="project" value="UniProtKB-KW"/>
</dbReference>
<feature type="domain" description="HTH luxR-type" evidence="5">
    <location>
        <begin position="150"/>
        <end position="216"/>
    </location>
</feature>
<dbReference type="AlphaFoldDB" id="A0A5B9M9R9"/>
<dbReference type="SUPFAM" id="SSF52172">
    <property type="entry name" value="CheY-like"/>
    <property type="match status" value="1"/>
</dbReference>
<dbReference type="InterPro" id="IPR000792">
    <property type="entry name" value="Tscrpt_reg_LuxR_C"/>
</dbReference>
<proteinExistence type="predicted"/>
<evidence type="ECO:0000259" key="6">
    <source>
        <dbReference type="PROSITE" id="PS50110"/>
    </source>
</evidence>
<keyword evidence="8" id="KW-1185">Reference proteome</keyword>
<dbReference type="Pfam" id="PF00196">
    <property type="entry name" value="GerE"/>
    <property type="match status" value="1"/>
</dbReference>
<dbReference type="Pfam" id="PF00072">
    <property type="entry name" value="Response_reg"/>
    <property type="match status" value="1"/>
</dbReference>
<dbReference type="SMART" id="SM00421">
    <property type="entry name" value="HTH_LUXR"/>
    <property type="match status" value="1"/>
</dbReference>
<dbReference type="InterPro" id="IPR016032">
    <property type="entry name" value="Sig_transdc_resp-reg_C-effctor"/>
</dbReference>
<evidence type="ECO:0000256" key="2">
    <source>
        <dbReference type="ARBA" id="ARBA00023125"/>
    </source>
</evidence>
<dbReference type="KEGG" id="smam:Mal15_08300"/>
<dbReference type="InterPro" id="IPR036388">
    <property type="entry name" value="WH-like_DNA-bd_sf"/>
</dbReference>
<dbReference type="PRINTS" id="PR00038">
    <property type="entry name" value="HTHLUXR"/>
</dbReference>
<accession>A0A5B9M9R9</accession>
<dbReference type="PROSITE" id="PS50110">
    <property type="entry name" value="RESPONSE_REGULATORY"/>
    <property type="match status" value="1"/>
</dbReference>
<feature type="domain" description="Response regulatory" evidence="6">
    <location>
        <begin position="20"/>
        <end position="134"/>
    </location>
</feature>
<gene>
    <name evidence="7" type="primary">fixJ_1</name>
    <name evidence="7" type="ORF">Mal15_08300</name>
</gene>
<evidence type="ECO:0000256" key="1">
    <source>
        <dbReference type="ARBA" id="ARBA00023015"/>
    </source>
</evidence>
<reference evidence="7 8" key="1">
    <citation type="submission" date="2019-02" db="EMBL/GenBank/DDBJ databases">
        <title>Planctomycetal bacteria perform biofilm scaping via a novel small molecule.</title>
        <authorList>
            <person name="Jeske O."/>
            <person name="Boedeker C."/>
            <person name="Wiegand S."/>
            <person name="Breitling P."/>
            <person name="Kallscheuer N."/>
            <person name="Jogler M."/>
            <person name="Rohde M."/>
            <person name="Petersen J."/>
            <person name="Medema M.H."/>
            <person name="Surup F."/>
            <person name="Jogler C."/>
        </authorList>
    </citation>
    <scope>NUCLEOTIDE SEQUENCE [LARGE SCALE GENOMIC DNA]</scope>
    <source>
        <strain evidence="7 8">Mal15</strain>
    </source>
</reference>
<dbReference type="Gene3D" id="3.40.50.2300">
    <property type="match status" value="1"/>
</dbReference>
<feature type="modified residue" description="4-aspartylphosphate" evidence="4">
    <location>
        <position position="69"/>
    </location>
</feature>
<evidence type="ECO:0000313" key="8">
    <source>
        <dbReference type="Proteomes" id="UP000321353"/>
    </source>
</evidence>
<dbReference type="EMBL" id="CP036264">
    <property type="protein sequence ID" value="QEF96800.1"/>
    <property type="molecule type" value="Genomic_DNA"/>
</dbReference>
<keyword evidence="2" id="KW-0238">DNA-binding</keyword>
<dbReference type="GO" id="GO:0000160">
    <property type="term" value="P:phosphorelay signal transduction system"/>
    <property type="evidence" value="ECO:0007669"/>
    <property type="project" value="InterPro"/>
</dbReference>
<dbReference type="Gene3D" id="1.10.10.10">
    <property type="entry name" value="Winged helix-like DNA-binding domain superfamily/Winged helix DNA-binding domain"/>
    <property type="match status" value="1"/>
</dbReference>
<dbReference type="InterPro" id="IPR001789">
    <property type="entry name" value="Sig_transdc_resp-reg_receiver"/>
</dbReference>
<evidence type="ECO:0000313" key="7">
    <source>
        <dbReference type="EMBL" id="QEF96800.1"/>
    </source>
</evidence>
<keyword evidence="1" id="KW-0805">Transcription regulation</keyword>
<dbReference type="Proteomes" id="UP000321353">
    <property type="component" value="Chromosome"/>
</dbReference>
<evidence type="ECO:0000259" key="5">
    <source>
        <dbReference type="PROSITE" id="PS50043"/>
    </source>
</evidence>
<dbReference type="GO" id="GO:0006355">
    <property type="term" value="P:regulation of DNA-templated transcription"/>
    <property type="evidence" value="ECO:0007669"/>
    <property type="project" value="InterPro"/>
</dbReference>
<dbReference type="InterPro" id="IPR011006">
    <property type="entry name" value="CheY-like_superfamily"/>
</dbReference>
<evidence type="ECO:0000256" key="4">
    <source>
        <dbReference type="PROSITE-ProRule" id="PRU00169"/>
    </source>
</evidence>
<keyword evidence="4" id="KW-0597">Phosphoprotein</keyword>
<dbReference type="PANTHER" id="PTHR44688">
    <property type="entry name" value="DNA-BINDING TRANSCRIPTIONAL ACTIVATOR DEVR_DOSR"/>
    <property type="match status" value="1"/>
</dbReference>
<dbReference type="PROSITE" id="PS50043">
    <property type="entry name" value="HTH_LUXR_2"/>
    <property type="match status" value="1"/>
</dbReference>
<dbReference type="SUPFAM" id="SSF46894">
    <property type="entry name" value="C-terminal effector domain of the bipartite response regulators"/>
    <property type="match status" value="1"/>
</dbReference>
<dbReference type="PANTHER" id="PTHR44688:SF16">
    <property type="entry name" value="DNA-BINDING TRANSCRIPTIONAL ACTIVATOR DEVR_DOSR"/>
    <property type="match status" value="1"/>
</dbReference>
<dbReference type="SMART" id="SM00448">
    <property type="entry name" value="REC"/>
    <property type="match status" value="1"/>
</dbReference>
<sequence>MSLTSTNPVNELGAPDQASRLYIVDDETELLATLAESLRALGFSPRTFDRPEDLLQATSENEVGCVITDLRMPRIGGVELLKRLNERGTCLSVILLTAFADVPTAVDAMKLGAVSVVEKPFELQALADEIHAAMRSSEQAYIDRQELRSARQRLDHLTDEEKAVLDLAIEGRPNREIAQQLEISPRTVDRRRQSALRKLQADSVAEYAVLKTRARRA</sequence>
<dbReference type="PROSITE" id="PS00622">
    <property type="entry name" value="HTH_LUXR_1"/>
    <property type="match status" value="1"/>
</dbReference>
<dbReference type="RefSeq" id="WP_147866562.1">
    <property type="nucleotide sequence ID" value="NZ_CP036264.1"/>
</dbReference>
<protein>
    <submittedName>
        <fullName evidence="7">Transcriptional regulatory protein FixJ</fullName>
    </submittedName>
</protein>